<dbReference type="InterPro" id="IPR036873">
    <property type="entry name" value="Rhodanese-like_dom_sf"/>
</dbReference>
<dbReference type="InterPro" id="IPR016156">
    <property type="entry name" value="FAD/NAD-linked_Rdtase_dimer_sf"/>
</dbReference>
<dbReference type="SUPFAM" id="SSF55424">
    <property type="entry name" value="FAD/NAD-linked reductases, dimerisation (C-terminal) domain"/>
    <property type="match status" value="1"/>
</dbReference>
<dbReference type="EMBL" id="SRYR01000007">
    <property type="protein sequence ID" value="TGY41520.1"/>
    <property type="molecule type" value="Genomic_DNA"/>
</dbReference>
<dbReference type="PANTHER" id="PTHR43429">
    <property type="entry name" value="PYRIDINE NUCLEOTIDE-DISULFIDE OXIDOREDUCTASE DOMAIN-CONTAINING"/>
    <property type="match status" value="1"/>
</dbReference>
<dbReference type="InterPro" id="IPR027396">
    <property type="entry name" value="DsrEFH-like"/>
</dbReference>
<dbReference type="SUPFAM" id="SSF75169">
    <property type="entry name" value="DsrEFH-like"/>
    <property type="match status" value="1"/>
</dbReference>
<dbReference type="Pfam" id="PF00581">
    <property type="entry name" value="Rhodanese"/>
    <property type="match status" value="1"/>
</dbReference>
<dbReference type="InterPro" id="IPR050260">
    <property type="entry name" value="FAD-bd_OxRdtase"/>
</dbReference>
<dbReference type="PROSITE" id="PS50206">
    <property type="entry name" value="RHODANESE_3"/>
    <property type="match status" value="1"/>
</dbReference>
<evidence type="ECO:0000256" key="1">
    <source>
        <dbReference type="ARBA" id="ARBA00001974"/>
    </source>
</evidence>
<dbReference type="SUPFAM" id="SSF52821">
    <property type="entry name" value="Rhodanese/Cell cycle control phosphatase"/>
    <property type="match status" value="1"/>
</dbReference>
<sequence length="830" mass="91232">MSKKALIVGGVASGASAAARLRRLKEDLDIVIFEKGEHISFANCGLPYYIGEVIKTRESLLLQTPEKMKDRFNIDVRVNSEVVFVDTNEKKVKVKSFDKEYEEKYDYLILAPGARPIKPNLPGIDSNKVFTVRNVKDVDRIKEYSTNSNMKSAVVIGGGFIGIEMAENLRHKGLDVTIVEATPHLLSNFDDEFSILIEKELNDNKVSIILNKKVVAFKDEDATVKVVLEDNREVETDIVISAIGVSPDTSFIRDSGISLGERGHILVNEKMETSVEGVYAAGDAVLVKDIVSGKEAYIPLAGPANKQGRIIADNISGNEAKYKGSLGTAIIKIFDMVAAATGNNEKALKRNNVNYKKVYLHPLSHAGYYPDATNLNIKVLYDTENGKLLGAQVLGYEGVDKFIDVIATTIKFGGTMEDLKDLDLAYAPPFLSAKSPANMAGFIAENEAKELVDIINIEDLENLDLDKQILLDTRDESEVALGSIENSINIPVNELRNNLDKLDKNKEIIVYCAVGIRGYIAVRILKAYGYRAKNLNGGYKSYVNWKYEAKDLNNSISNRSEDLAMKEVALDKIRELNATGLSCPGPLMQVKQMMDMMEDGEILKVRASDEGFYRDIEAWTKITNNKLLDIEKNKGIIEATILKGSGEGNSTGNRNSETTDKALASTTSNTIVENNNGQTMVVFSGDLDKAIASFIIANGAATMGKKVTMFFTFWGLNILRKPEKVNTPKNIIEKAFGMMMPRGSKKLGLSRMNMGGMGAKMIRGVMKNKNIQSLEDLMTAAIENGIEIVACTMSMDVMGIKKEELIDGITYGGVGYYLGEANSSNVNLFI</sequence>
<dbReference type="InterPro" id="IPR004099">
    <property type="entry name" value="Pyr_nucl-diS_OxRdtase_dimer"/>
</dbReference>
<evidence type="ECO:0000256" key="3">
    <source>
        <dbReference type="ARBA" id="ARBA00022630"/>
    </source>
</evidence>
<comment type="similarity">
    <text evidence="2">Belongs to the class-III pyridine nucleotide-disulfide oxidoreductase family.</text>
</comment>
<name>A0A4V3RKX2_9CLOT</name>
<protein>
    <submittedName>
        <fullName evidence="8">Pyridine nucleotide-disulfide oxidoreductase</fullName>
    </submittedName>
</protein>
<comment type="caution">
    <text evidence="8">The sequence shown here is derived from an EMBL/GenBank/DDBJ whole genome shotgun (WGS) entry which is preliminary data.</text>
</comment>
<accession>A0A4V3RKX2</accession>
<dbReference type="Gene3D" id="3.40.250.10">
    <property type="entry name" value="Rhodanese-like domain"/>
    <property type="match status" value="1"/>
</dbReference>
<dbReference type="InterPro" id="IPR036188">
    <property type="entry name" value="FAD/NAD-bd_sf"/>
</dbReference>
<evidence type="ECO:0000256" key="6">
    <source>
        <dbReference type="ARBA" id="ARBA00023284"/>
    </source>
</evidence>
<dbReference type="InterPro" id="IPR036868">
    <property type="entry name" value="TusA-like_sf"/>
</dbReference>
<dbReference type="PANTHER" id="PTHR43429:SF1">
    <property type="entry name" value="NAD(P)H SULFUR OXIDOREDUCTASE (COA-DEPENDENT)"/>
    <property type="match status" value="1"/>
</dbReference>
<dbReference type="PRINTS" id="PR00368">
    <property type="entry name" value="FADPNR"/>
</dbReference>
<dbReference type="AlphaFoldDB" id="A0A4V3RKX2"/>
<dbReference type="PRINTS" id="PR00411">
    <property type="entry name" value="PNDRDTASEI"/>
</dbReference>
<gene>
    <name evidence="8" type="ORF">E5347_12385</name>
</gene>
<reference evidence="8 9" key="1">
    <citation type="submission" date="2019-04" db="EMBL/GenBank/DDBJ databases">
        <title>Microbes associate with the intestines of laboratory mice.</title>
        <authorList>
            <person name="Navarre W."/>
            <person name="Wong E."/>
            <person name="Huang K."/>
            <person name="Tropini C."/>
            <person name="Ng K."/>
            <person name="Yu B."/>
        </authorList>
    </citation>
    <scope>NUCLEOTIDE SEQUENCE [LARGE SCALE GENOMIC DNA]</scope>
    <source>
        <strain evidence="8 9">NM50_B9-20</strain>
    </source>
</reference>
<dbReference type="Gene3D" id="3.30.110.40">
    <property type="entry name" value="TusA-like domain"/>
    <property type="match status" value="1"/>
</dbReference>
<dbReference type="InterPro" id="IPR001763">
    <property type="entry name" value="Rhodanese-like_dom"/>
</dbReference>
<evidence type="ECO:0000256" key="5">
    <source>
        <dbReference type="ARBA" id="ARBA00023002"/>
    </source>
</evidence>
<dbReference type="Proteomes" id="UP000306888">
    <property type="component" value="Unassembled WGS sequence"/>
</dbReference>
<keyword evidence="5" id="KW-0560">Oxidoreductase</keyword>
<dbReference type="OrthoDB" id="9802028at2"/>
<dbReference type="SUPFAM" id="SSF51905">
    <property type="entry name" value="FAD/NAD(P)-binding domain"/>
    <property type="match status" value="1"/>
</dbReference>
<evidence type="ECO:0000313" key="8">
    <source>
        <dbReference type="EMBL" id="TGY41520.1"/>
    </source>
</evidence>
<organism evidence="8 9">
    <name type="scientific">Clostridium sartagoforme</name>
    <dbReference type="NCBI Taxonomy" id="84031"/>
    <lineage>
        <taxon>Bacteria</taxon>
        <taxon>Bacillati</taxon>
        <taxon>Bacillota</taxon>
        <taxon>Clostridia</taxon>
        <taxon>Eubacteriales</taxon>
        <taxon>Clostridiaceae</taxon>
        <taxon>Clostridium</taxon>
    </lineage>
</organism>
<dbReference type="Gene3D" id="3.50.50.60">
    <property type="entry name" value="FAD/NAD(P)-binding domain"/>
    <property type="match status" value="2"/>
</dbReference>
<dbReference type="Pfam" id="PF02852">
    <property type="entry name" value="Pyr_redox_dim"/>
    <property type="match status" value="1"/>
</dbReference>
<keyword evidence="4" id="KW-0274">FAD</keyword>
<dbReference type="InterPro" id="IPR023753">
    <property type="entry name" value="FAD/NAD-binding_dom"/>
</dbReference>
<dbReference type="Pfam" id="PF13686">
    <property type="entry name" value="DrsE_2"/>
    <property type="match status" value="1"/>
</dbReference>
<dbReference type="InterPro" id="IPR032836">
    <property type="entry name" value="DsrE2-like"/>
</dbReference>
<evidence type="ECO:0000256" key="2">
    <source>
        <dbReference type="ARBA" id="ARBA00009130"/>
    </source>
</evidence>
<keyword evidence="3" id="KW-0285">Flavoprotein</keyword>
<dbReference type="GO" id="GO:0016491">
    <property type="term" value="F:oxidoreductase activity"/>
    <property type="evidence" value="ECO:0007669"/>
    <property type="project" value="UniProtKB-KW"/>
</dbReference>
<dbReference type="InterPro" id="IPR001455">
    <property type="entry name" value="TusA-like"/>
</dbReference>
<feature type="domain" description="Rhodanese" evidence="7">
    <location>
        <begin position="464"/>
        <end position="544"/>
    </location>
</feature>
<comment type="cofactor">
    <cofactor evidence="1">
        <name>FAD</name>
        <dbReference type="ChEBI" id="CHEBI:57692"/>
    </cofactor>
</comment>
<dbReference type="Gene3D" id="3.40.1260.10">
    <property type="entry name" value="DsrEFH-like"/>
    <property type="match status" value="1"/>
</dbReference>
<evidence type="ECO:0000259" key="7">
    <source>
        <dbReference type="PROSITE" id="PS50206"/>
    </source>
</evidence>
<dbReference type="Pfam" id="PF01206">
    <property type="entry name" value="TusA"/>
    <property type="match status" value="1"/>
</dbReference>
<dbReference type="RefSeq" id="WP_136007541.1">
    <property type="nucleotide sequence ID" value="NZ_SRYR01000007.1"/>
</dbReference>
<keyword evidence="9" id="KW-1185">Reference proteome</keyword>
<proteinExistence type="inferred from homology"/>
<dbReference type="Pfam" id="PF07992">
    <property type="entry name" value="Pyr_redox_2"/>
    <property type="match status" value="1"/>
</dbReference>
<evidence type="ECO:0000256" key="4">
    <source>
        <dbReference type="ARBA" id="ARBA00022827"/>
    </source>
</evidence>
<evidence type="ECO:0000313" key="9">
    <source>
        <dbReference type="Proteomes" id="UP000306888"/>
    </source>
</evidence>
<dbReference type="SUPFAM" id="SSF64307">
    <property type="entry name" value="SirA-like"/>
    <property type="match status" value="1"/>
</dbReference>
<keyword evidence="6" id="KW-0676">Redox-active center</keyword>
<dbReference type="SMART" id="SM00450">
    <property type="entry name" value="RHOD"/>
    <property type="match status" value="1"/>
</dbReference>
<dbReference type="PROSITE" id="PS01148">
    <property type="entry name" value="UPF0033"/>
    <property type="match status" value="1"/>
</dbReference>